<dbReference type="Gene3D" id="3.40.50.300">
    <property type="entry name" value="P-loop containing nucleotide triphosphate hydrolases"/>
    <property type="match status" value="1"/>
</dbReference>
<dbReference type="PANTHER" id="PTHR12083:SF9">
    <property type="entry name" value="BIFUNCTIONAL POLYNUCLEOTIDE PHOSPHATASE_KINASE"/>
    <property type="match status" value="1"/>
</dbReference>
<dbReference type="GO" id="GO:0005634">
    <property type="term" value="C:nucleus"/>
    <property type="evidence" value="ECO:0007669"/>
    <property type="project" value="UniProtKB-SubCell"/>
</dbReference>
<evidence type="ECO:0000256" key="4">
    <source>
        <dbReference type="ARBA" id="ARBA00023204"/>
    </source>
</evidence>
<dbReference type="Pfam" id="PF17913">
    <property type="entry name" value="FHA_2"/>
    <property type="match status" value="1"/>
</dbReference>
<dbReference type="FunFam" id="3.40.50.1000:FF:000078">
    <property type="entry name" value="Bifunctional polynucleotide phosphatase/kinase"/>
    <property type="match status" value="1"/>
</dbReference>
<keyword evidence="4" id="KW-0234">DNA repair</keyword>
<dbReference type="PANTHER" id="PTHR12083">
    <property type="entry name" value="BIFUNCTIONAL POLYNUCLEOTIDE PHOSPHATASE/KINASE"/>
    <property type="match status" value="1"/>
</dbReference>
<dbReference type="InterPro" id="IPR023214">
    <property type="entry name" value="HAD_sf"/>
</dbReference>
<dbReference type="EMBL" id="KB294357">
    <property type="protein sequence ID" value="ELU14683.1"/>
    <property type="molecule type" value="Genomic_DNA"/>
</dbReference>
<dbReference type="Gene3D" id="3.40.50.1000">
    <property type="entry name" value="HAD superfamily/HAD-like"/>
    <property type="match status" value="1"/>
</dbReference>
<evidence type="ECO:0000313" key="8">
    <source>
        <dbReference type="EMBL" id="ELU14683.1"/>
    </source>
</evidence>
<dbReference type="InterPro" id="IPR013954">
    <property type="entry name" value="PNK3P"/>
</dbReference>
<dbReference type="SUPFAM" id="SSF49879">
    <property type="entry name" value="SMAD/FHA domain"/>
    <property type="match status" value="1"/>
</dbReference>
<dbReference type="Gene3D" id="2.60.200.20">
    <property type="match status" value="1"/>
</dbReference>
<organism evidence="8">
    <name type="scientific">Capitella teleta</name>
    <name type="common">Polychaete worm</name>
    <dbReference type="NCBI Taxonomy" id="283909"/>
    <lineage>
        <taxon>Eukaryota</taxon>
        <taxon>Metazoa</taxon>
        <taxon>Spiralia</taxon>
        <taxon>Lophotrochozoa</taxon>
        <taxon>Annelida</taxon>
        <taxon>Polychaeta</taxon>
        <taxon>Sedentaria</taxon>
        <taxon>Scolecida</taxon>
        <taxon>Capitellidae</taxon>
        <taxon>Capitella</taxon>
    </lineage>
</organism>
<reference evidence="9" key="3">
    <citation type="submission" date="2015-06" db="UniProtKB">
        <authorList>
            <consortium name="EnsemblMetazoa"/>
        </authorList>
    </citation>
    <scope>IDENTIFICATION</scope>
</reference>
<name>R7V767_CAPTE</name>
<dbReference type="InterPro" id="IPR006551">
    <property type="entry name" value="Polynucleotide_phosphatase"/>
</dbReference>
<dbReference type="InterPro" id="IPR041388">
    <property type="entry name" value="FHA_2"/>
</dbReference>
<evidence type="ECO:0000256" key="1">
    <source>
        <dbReference type="ARBA" id="ARBA00004123"/>
    </source>
</evidence>
<dbReference type="FunCoup" id="R7V767">
    <property type="interactions" value="1021"/>
</dbReference>
<dbReference type="NCBIfam" id="TIGR01664">
    <property type="entry name" value="DNA-3'-Pase"/>
    <property type="match status" value="1"/>
</dbReference>
<keyword evidence="2" id="KW-0227">DNA damage</keyword>
<protein>
    <recommendedName>
        <fullName evidence="7">PNK FHA domain-containing protein</fullName>
    </recommendedName>
</protein>
<dbReference type="EMBL" id="AMQN01004770">
    <property type="status" value="NOT_ANNOTATED_CDS"/>
    <property type="molecule type" value="Genomic_DNA"/>
</dbReference>
<dbReference type="InterPro" id="IPR027417">
    <property type="entry name" value="P-loop_NTPase"/>
</dbReference>
<dbReference type="CDD" id="cd22716">
    <property type="entry name" value="FHA_APTX_PNKP"/>
    <property type="match status" value="1"/>
</dbReference>
<dbReference type="InterPro" id="IPR008984">
    <property type="entry name" value="SMAD_FHA_dom_sf"/>
</dbReference>
<dbReference type="NCBIfam" id="TIGR01663">
    <property type="entry name" value="PNK-3'Pase"/>
    <property type="match status" value="1"/>
</dbReference>
<feature type="domain" description="PNK FHA" evidence="7">
    <location>
        <begin position="4"/>
        <end position="71"/>
    </location>
</feature>
<comment type="subcellular location">
    <subcellularLocation>
        <location evidence="1">Nucleus</location>
    </subcellularLocation>
</comment>
<gene>
    <name evidence="8" type="ORF">CAPTEDRAFT_176929</name>
</gene>
<evidence type="ECO:0000256" key="3">
    <source>
        <dbReference type="ARBA" id="ARBA00022801"/>
    </source>
</evidence>
<evidence type="ECO:0000259" key="7">
    <source>
        <dbReference type="Pfam" id="PF17913"/>
    </source>
</evidence>
<evidence type="ECO:0000256" key="2">
    <source>
        <dbReference type="ARBA" id="ARBA00022763"/>
    </source>
</evidence>
<dbReference type="EnsemblMetazoa" id="CapteT176929">
    <property type="protein sequence ID" value="CapteP176929"/>
    <property type="gene ID" value="CapteG176929"/>
</dbReference>
<evidence type="ECO:0000256" key="5">
    <source>
        <dbReference type="ARBA" id="ARBA00023242"/>
    </source>
</evidence>
<evidence type="ECO:0000313" key="9">
    <source>
        <dbReference type="EnsemblMetazoa" id="CapteP176929"/>
    </source>
</evidence>
<dbReference type="AlphaFoldDB" id="R7V767"/>
<dbReference type="Proteomes" id="UP000014760">
    <property type="component" value="Unassembled WGS sequence"/>
</dbReference>
<dbReference type="SUPFAM" id="SSF52540">
    <property type="entry name" value="P-loop containing nucleoside triphosphate hydrolases"/>
    <property type="match status" value="1"/>
</dbReference>
<dbReference type="InterPro" id="IPR006550">
    <property type="entry name" value="PNKP"/>
</dbReference>
<dbReference type="STRING" id="283909.R7V767"/>
<reference evidence="10" key="1">
    <citation type="submission" date="2012-12" db="EMBL/GenBank/DDBJ databases">
        <authorList>
            <person name="Hellsten U."/>
            <person name="Grimwood J."/>
            <person name="Chapman J.A."/>
            <person name="Shapiro H."/>
            <person name="Aerts A."/>
            <person name="Otillar R.P."/>
            <person name="Terry A.Y."/>
            <person name="Boore J.L."/>
            <person name="Simakov O."/>
            <person name="Marletaz F."/>
            <person name="Cho S.-J."/>
            <person name="Edsinger-Gonzales E."/>
            <person name="Havlak P."/>
            <person name="Kuo D.-H."/>
            <person name="Larsson T."/>
            <person name="Lv J."/>
            <person name="Arendt D."/>
            <person name="Savage R."/>
            <person name="Osoegawa K."/>
            <person name="de Jong P."/>
            <person name="Lindberg D.R."/>
            <person name="Seaver E.C."/>
            <person name="Weisblat D.A."/>
            <person name="Putnam N.H."/>
            <person name="Grigoriev I.V."/>
            <person name="Rokhsar D.S."/>
        </authorList>
    </citation>
    <scope>NUCLEOTIDE SEQUENCE</scope>
    <source>
        <strain evidence="10">I ESC-2004</strain>
    </source>
</reference>
<keyword evidence="10" id="KW-1185">Reference proteome</keyword>
<evidence type="ECO:0000313" key="10">
    <source>
        <dbReference type="Proteomes" id="UP000014760"/>
    </source>
</evidence>
<dbReference type="CDD" id="cd01625">
    <property type="entry name" value="HAD_PNP"/>
    <property type="match status" value="1"/>
</dbReference>
<dbReference type="SUPFAM" id="SSF56784">
    <property type="entry name" value="HAD-like"/>
    <property type="match status" value="1"/>
</dbReference>
<dbReference type="GO" id="GO:0046404">
    <property type="term" value="F:ATP-dependent polydeoxyribonucleotide 5'-hydroxyl-kinase activity"/>
    <property type="evidence" value="ECO:0007669"/>
    <property type="project" value="InterPro"/>
</dbReference>
<dbReference type="EMBL" id="AMQN01004769">
    <property type="status" value="NOT_ANNOTATED_CDS"/>
    <property type="molecule type" value="Genomic_DNA"/>
</dbReference>
<dbReference type="OMA" id="AADWKWW"/>
<dbReference type="GO" id="GO:0003690">
    <property type="term" value="F:double-stranded DNA binding"/>
    <property type="evidence" value="ECO:0007669"/>
    <property type="project" value="TreeGrafter"/>
</dbReference>
<dbReference type="NCBIfam" id="TIGR01662">
    <property type="entry name" value="HAD-SF-IIIA"/>
    <property type="match status" value="1"/>
</dbReference>
<feature type="region of interest" description="Disordered" evidence="6">
    <location>
        <begin position="1"/>
        <end position="20"/>
    </location>
</feature>
<dbReference type="GO" id="GO:0006281">
    <property type="term" value="P:DNA repair"/>
    <property type="evidence" value="ECO:0007669"/>
    <property type="project" value="UniProtKB-KW"/>
</dbReference>
<keyword evidence="5" id="KW-0539">Nucleus</keyword>
<dbReference type="GO" id="GO:0046403">
    <property type="term" value="F:polynucleotide 3'-phosphatase activity"/>
    <property type="evidence" value="ECO:0007669"/>
    <property type="project" value="InterPro"/>
</dbReference>
<dbReference type="InterPro" id="IPR036412">
    <property type="entry name" value="HAD-like_sf"/>
</dbReference>
<dbReference type="InterPro" id="IPR006549">
    <property type="entry name" value="HAD-SF_hydro_IIIA"/>
</dbReference>
<dbReference type="FunFam" id="3.40.50.300:FF:000737">
    <property type="entry name" value="Bifunctional polynucleotide phosphatase/kinase"/>
    <property type="match status" value="1"/>
</dbReference>
<feature type="region of interest" description="Disordered" evidence="6">
    <location>
        <begin position="100"/>
        <end position="130"/>
    </location>
</feature>
<dbReference type="HOGENOM" id="CLU_014938_1_1_1"/>
<dbReference type="Pfam" id="PF08645">
    <property type="entry name" value="PNK3P"/>
    <property type="match status" value="1"/>
</dbReference>
<dbReference type="Pfam" id="PF13671">
    <property type="entry name" value="AAA_33"/>
    <property type="match status" value="1"/>
</dbReference>
<dbReference type="OrthoDB" id="19045at2759"/>
<proteinExistence type="predicted"/>
<sequence>MAQLVCSSSSHPPIPLPHNSPVIIGRDPVTQIQDKLVSRQQVELTADCKKNEVHVLQLGSKPCSMDNKLLSKGESDILCAGMTLYLISGKYPHTVVFKEERKRHGSTPESPPVNKKVKKTEESDDDSDDPEQAEICAKFIAFKTQMQKQKKEKLTVDTVKEKVPLKVVPSGWREPEHRLMVYSYEGAKGSTKVAGFDIDGTIITTKSGKVFPVDLGDWRILYPDIPGNLKKLAADGFKIVFFTNQMGIQRGKLKPHDFQKKVESIQKKIGISAQVLVSTGSGPYRKPGVGMWTYLQENMNSGIEIDLENSFYVGDAAGRPKDWVKGKKKDFSCGDRLFALNIALPFFTPEEYFLKQKPAKYDLPEFDPRKLGGVPLFEPVTAIATSDSQEVIVMVGSPASGKSHFAMKHLISKGYVHVNRDSLKTWQKCVSTTRDALSRGKSVVVDNTNPDTESRARYLEVAKKAGVPSRCFLMSSSPTHCKHNERFREMTDKSHQSINDMILNSYKSKFIAPTLEEGFREIVKVNFVAEFDDKNHEKLYKSFLLEK</sequence>
<accession>R7V767</accession>
<keyword evidence="3" id="KW-0378">Hydrolase</keyword>
<reference evidence="8 10" key="2">
    <citation type="journal article" date="2013" name="Nature">
        <title>Insights into bilaterian evolution from three spiralian genomes.</title>
        <authorList>
            <person name="Simakov O."/>
            <person name="Marletaz F."/>
            <person name="Cho S.J."/>
            <person name="Edsinger-Gonzales E."/>
            <person name="Havlak P."/>
            <person name="Hellsten U."/>
            <person name="Kuo D.H."/>
            <person name="Larsson T."/>
            <person name="Lv J."/>
            <person name="Arendt D."/>
            <person name="Savage R."/>
            <person name="Osoegawa K."/>
            <person name="de Jong P."/>
            <person name="Grimwood J."/>
            <person name="Chapman J.A."/>
            <person name="Shapiro H."/>
            <person name="Aerts A."/>
            <person name="Otillar R.P."/>
            <person name="Terry A.Y."/>
            <person name="Boore J.L."/>
            <person name="Grigoriev I.V."/>
            <person name="Lindberg D.R."/>
            <person name="Seaver E.C."/>
            <person name="Weisblat D.A."/>
            <person name="Putnam N.H."/>
            <person name="Rokhsar D.S."/>
        </authorList>
    </citation>
    <scope>NUCLEOTIDE SEQUENCE</scope>
    <source>
        <strain evidence="8 10">I ESC-2004</strain>
    </source>
</reference>
<evidence type="ECO:0000256" key="6">
    <source>
        <dbReference type="SAM" id="MobiDB-lite"/>
    </source>
</evidence>